<dbReference type="AlphaFoldDB" id="A0A401T121"/>
<evidence type="ECO:0000313" key="1">
    <source>
        <dbReference type="EMBL" id="GCC36330.1"/>
    </source>
</evidence>
<dbReference type="EMBL" id="BEZZ01000815">
    <property type="protein sequence ID" value="GCC36330.1"/>
    <property type="molecule type" value="Genomic_DNA"/>
</dbReference>
<name>A0A401T121_CHIPU</name>
<organism evidence="1 2">
    <name type="scientific">Chiloscyllium punctatum</name>
    <name type="common">Brownbanded bambooshark</name>
    <name type="synonym">Hemiscyllium punctatum</name>
    <dbReference type="NCBI Taxonomy" id="137246"/>
    <lineage>
        <taxon>Eukaryota</taxon>
        <taxon>Metazoa</taxon>
        <taxon>Chordata</taxon>
        <taxon>Craniata</taxon>
        <taxon>Vertebrata</taxon>
        <taxon>Chondrichthyes</taxon>
        <taxon>Elasmobranchii</taxon>
        <taxon>Galeomorphii</taxon>
        <taxon>Galeoidea</taxon>
        <taxon>Orectolobiformes</taxon>
        <taxon>Hemiscylliidae</taxon>
        <taxon>Chiloscyllium</taxon>
    </lineage>
</organism>
<protein>
    <submittedName>
        <fullName evidence="1">Uncharacterized protein</fullName>
    </submittedName>
</protein>
<gene>
    <name evidence="1" type="ORF">chiPu_0014824</name>
</gene>
<proteinExistence type="predicted"/>
<comment type="caution">
    <text evidence="1">The sequence shown here is derived from an EMBL/GenBank/DDBJ whole genome shotgun (WGS) entry which is preliminary data.</text>
</comment>
<evidence type="ECO:0000313" key="2">
    <source>
        <dbReference type="Proteomes" id="UP000287033"/>
    </source>
</evidence>
<sequence>MIRPIAVGTGPRAAWTLGPVWPGDWARCGLDTVPSAVERLAPGVPREWAWRVLETGATPCWRLVRCSLETGPGVDWRLVVV</sequence>
<dbReference type="Proteomes" id="UP000287033">
    <property type="component" value="Unassembled WGS sequence"/>
</dbReference>
<reference evidence="1 2" key="1">
    <citation type="journal article" date="2018" name="Nat. Ecol. Evol.">
        <title>Shark genomes provide insights into elasmobranch evolution and the origin of vertebrates.</title>
        <authorList>
            <person name="Hara Y"/>
            <person name="Yamaguchi K"/>
            <person name="Onimaru K"/>
            <person name="Kadota M"/>
            <person name="Koyanagi M"/>
            <person name="Keeley SD"/>
            <person name="Tatsumi K"/>
            <person name="Tanaka K"/>
            <person name="Motone F"/>
            <person name="Kageyama Y"/>
            <person name="Nozu R"/>
            <person name="Adachi N"/>
            <person name="Nishimura O"/>
            <person name="Nakagawa R"/>
            <person name="Tanegashima C"/>
            <person name="Kiyatake I"/>
            <person name="Matsumoto R"/>
            <person name="Murakumo K"/>
            <person name="Nishida K"/>
            <person name="Terakita A"/>
            <person name="Kuratani S"/>
            <person name="Sato K"/>
            <person name="Hyodo S Kuraku.S."/>
        </authorList>
    </citation>
    <scope>NUCLEOTIDE SEQUENCE [LARGE SCALE GENOMIC DNA]</scope>
</reference>
<accession>A0A401T121</accession>
<keyword evidence="2" id="KW-1185">Reference proteome</keyword>